<dbReference type="InterPro" id="IPR029058">
    <property type="entry name" value="AB_hydrolase_fold"/>
</dbReference>
<feature type="domain" description="Lipase" evidence="5">
    <location>
        <begin position="9"/>
        <end position="272"/>
    </location>
</feature>
<comment type="similarity">
    <text evidence="2 4">Belongs to the AB hydrolase superfamily. Lipase family.</text>
</comment>
<comment type="caution">
    <text evidence="6">The sequence shown here is derived from an EMBL/GenBank/DDBJ whole genome shotgun (WGS) entry which is preliminary data.</text>
</comment>
<dbReference type="PRINTS" id="PR00821">
    <property type="entry name" value="TAGLIPASE"/>
</dbReference>
<dbReference type="Gene3D" id="3.40.50.1820">
    <property type="entry name" value="alpha/beta hydrolase"/>
    <property type="match status" value="1"/>
</dbReference>
<evidence type="ECO:0000313" key="6">
    <source>
        <dbReference type="EMBL" id="KAJ8721681.1"/>
    </source>
</evidence>
<evidence type="ECO:0000256" key="2">
    <source>
        <dbReference type="ARBA" id="ARBA00010701"/>
    </source>
</evidence>
<dbReference type="Proteomes" id="UP001231518">
    <property type="component" value="Chromosome 12"/>
</dbReference>
<organism evidence="6 7">
    <name type="scientific">Mythimna separata</name>
    <name type="common">Oriental armyworm</name>
    <name type="synonym">Pseudaletia separata</name>
    <dbReference type="NCBI Taxonomy" id="271217"/>
    <lineage>
        <taxon>Eukaryota</taxon>
        <taxon>Metazoa</taxon>
        <taxon>Ecdysozoa</taxon>
        <taxon>Arthropoda</taxon>
        <taxon>Hexapoda</taxon>
        <taxon>Insecta</taxon>
        <taxon>Pterygota</taxon>
        <taxon>Neoptera</taxon>
        <taxon>Endopterygota</taxon>
        <taxon>Lepidoptera</taxon>
        <taxon>Glossata</taxon>
        <taxon>Ditrysia</taxon>
        <taxon>Noctuoidea</taxon>
        <taxon>Noctuidae</taxon>
        <taxon>Noctuinae</taxon>
        <taxon>Hadenini</taxon>
        <taxon>Mythimna</taxon>
    </lineage>
</organism>
<dbReference type="InterPro" id="IPR000734">
    <property type="entry name" value="TAG_lipase"/>
</dbReference>
<dbReference type="SUPFAM" id="SSF53474">
    <property type="entry name" value="alpha/beta-Hydrolases"/>
    <property type="match status" value="1"/>
</dbReference>
<dbReference type="EMBL" id="JARGEI010000013">
    <property type="protein sequence ID" value="KAJ8721681.1"/>
    <property type="molecule type" value="Genomic_DNA"/>
</dbReference>
<reference evidence="6" key="1">
    <citation type="submission" date="2023-03" db="EMBL/GenBank/DDBJ databases">
        <title>Chromosome-level genomes of two armyworms, Mythimna separata and Mythimna loreyi, provide insights into the biosynthesis and reception of sex pheromones.</title>
        <authorList>
            <person name="Zhao H."/>
        </authorList>
    </citation>
    <scope>NUCLEOTIDE SEQUENCE</scope>
    <source>
        <strain evidence="6">BeijingLab</strain>
        <tissue evidence="6">Pupa</tissue>
    </source>
</reference>
<comment type="subcellular location">
    <subcellularLocation>
        <location evidence="1">Secreted</location>
    </subcellularLocation>
</comment>
<evidence type="ECO:0000256" key="4">
    <source>
        <dbReference type="RuleBase" id="RU004262"/>
    </source>
</evidence>
<dbReference type="AlphaFoldDB" id="A0AAD7YMB3"/>
<evidence type="ECO:0000313" key="7">
    <source>
        <dbReference type="Proteomes" id="UP001231518"/>
    </source>
</evidence>
<dbReference type="GO" id="GO:0005615">
    <property type="term" value="C:extracellular space"/>
    <property type="evidence" value="ECO:0007669"/>
    <property type="project" value="TreeGrafter"/>
</dbReference>
<dbReference type="GO" id="GO:0016042">
    <property type="term" value="P:lipid catabolic process"/>
    <property type="evidence" value="ECO:0007669"/>
    <property type="project" value="TreeGrafter"/>
</dbReference>
<evidence type="ECO:0000256" key="3">
    <source>
        <dbReference type="ARBA" id="ARBA00022525"/>
    </source>
</evidence>
<evidence type="ECO:0000259" key="5">
    <source>
        <dbReference type="Pfam" id="PF00151"/>
    </source>
</evidence>
<sequence length="301" mass="33070">MCYVGSIDNYKRVNYTNAKELITSGYFNVTRRSFFYAHGYRGSLSTQGTNVITEAILKTFDWNMCAIDYEKEANIGMIPFLNFPAVVAAAYVVQRELAEALKILWQNGMKPENVHMAGLSMGAHVCGNAARSFSQSTGHPIARCTGFDPAKPSFDGSVTLTPRIDQTCADFVDIIHTDTNRYGMSTPTGHVDYFANLIEYKEKGVQPGCLPVNLFLRPALTPEDACSHRRSLDLGIEAYLRNNSLQAAKASSEDEWASPGFGATVTAILGLNTDQTLRGKFYFRTADRPPYGLGEAGLTAQ</sequence>
<dbReference type="PANTHER" id="PTHR11610:SF173">
    <property type="entry name" value="LIPASE DOMAIN-CONTAINING PROTEIN-RELATED"/>
    <property type="match status" value="1"/>
</dbReference>
<proteinExistence type="inferred from homology"/>
<accession>A0AAD7YMB3</accession>
<protein>
    <recommendedName>
        <fullName evidence="5">Lipase domain-containing protein</fullName>
    </recommendedName>
</protein>
<evidence type="ECO:0000256" key="1">
    <source>
        <dbReference type="ARBA" id="ARBA00004613"/>
    </source>
</evidence>
<name>A0AAD7YMB3_MYTSE</name>
<dbReference type="PANTHER" id="PTHR11610">
    <property type="entry name" value="LIPASE"/>
    <property type="match status" value="1"/>
</dbReference>
<dbReference type="GO" id="GO:0016298">
    <property type="term" value="F:lipase activity"/>
    <property type="evidence" value="ECO:0007669"/>
    <property type="project" value="InterPro"/>
</dbReference>
<gene>
    <name evidence="6" type="ORF">PYW07_002456</name>
</gene>
<keyword evidence="7" id="KW-1185">Reference proteome</keyword>
<dbReference type="InterPro" id="IPR013818">
    <property type="entry name" value="Lipase"/>
</dbReference>
<keyword evidence="3" id="KW-0964">Secreted</keyword>
<dbReference type="Pfam" id="PF00151">
    <property type="entry name" value="Lipase"/>
    <property type="match status" value="1"/>
</dbReference>